<feature type="compositionally biased region" description="Low complexity" evidence="1">
    <location>
        <begin position="125"/>
        <end position="150"/>
    </location>
</feature>
<feature type="compositionally biased region" description="Basic residues" evidence="1">
    <location>
        <begin position="177"/>
        <end position="191"/>
    </location>
</feature>
<proteinExistence type="predicted"/>
<organism evidence="2 3">
    <name type="scientific">Streptomyces virginiae</name>
    <name type="common">Streptomyces cinnamonensis</name>
    <dbReference type="NCBI Taxonomy" id="1961"/>
    <lineage>
        <taxon>Bacteria</taxon>
        <taxon>Bacillati</taxon>
        <taxon>Actinomycetota</taxon>
        <taxon>Actinomycetes</taxon>
        <taxon>Kitasatosporales</taxon>
        <taxon>Streptomycetaceae</taxon>
        <taxon>Streptomyces</taxon>
    </lineage>
</organism>
<gene>
    <name evidence="2" type="ORF">Scinn_43960</name>
</gene>
<keyword evidence="3" id="KW-1185">Reference proteome</keyword>
<reference evidence="3" key="1">
    <citation type="submission" date="2020-09" db="EMBL/GenBank/DDBJ databases">
        <title>Whole genome shotgun sequence of Streptomyces cinnamonensis NBRC 15873.</title>
        <authorList>
            <person name="Komaki H."/>
            <person name="Tamura T."/>
        </authorList>
    </citation>
    <scope>NUCLEOTIDE SEQUENCE [LARGE SCALE GENOMIC DNA]</scope>
    <source>
        <strain evidence="3">NBRC 15873</strain>
    </source>
</reference>
<name>A0ABQ3NQ70_STRVG</name>
<evidence type="ECO:0000313" key="2">
    <source>
        <dbReference type="EMBL" id="GHI14933.1"/>
    </source>
</evidence>
<dbReference type="Proteomes" id="UP000660554">
    <property type="component" value="Unassembled WGS sequence"/>
</dbReference>
<sequence>MTLMPGSRVPGRTWTVRLTGHADHSASVTCSTEACRMPPRSKDTAALKRFAAEHVRAHARLATVRPDTACACRAAQCALHETRTQCTGSTLLVLVHNPAVGQVWTLTEICQSCAPLIPHTAILGRSQPQQRSQPQSPARQAPAGVAVPAPASAPAPVPLPVAGGFSSPQAAPEAPAARRRPRRTVRPRRAS</sequence>
<evidence type="ECO:0000313" key="3">
    <source>
        <dbReference type="Proteomes" id="UP000660554"/>
    </source>
</evidence>
<accession>A0ABQ3NQ70</accession>
<evidence type="ECO:0000256" key="1">
    <source>
        <dbReference type="SAM" id="MobiDB-lite"/>
    </source>
</evidence>
<protein>
    <submittedName>
        <fullName evidence="2">Uncharacterized protein</fullName>
    </submittedName>
</protein>
<dbReference type="EMBL" id="BNDV01000008">
    <property type="protein sequence ID" value="GHI14933.1"/>
    <property type="molecule type" value="Genomic_DNA"/>
</dbReference>
<feature type="region of interest" description="Disordered" evidence="1">
    <location>
        <begin position="125"/>
        <end position="191"/>
    </location>
</feature>
<comment type="caution">
    <text evidence="2">The sequence shown here is derived from an EMBL/GenBank/DDBJ whole genome shotgun (WGS) entry which is preliminary data.</text>
</comment>